<accession>A0A2A2TLC1</accession>
<evidence type="ECO:0000313" key="1">
    <source>
        <dbReference type="EMBL" id="PAX58336.1"/>
    </source>
</evidence>
<dbReference type="Proteomes" id="UP000218238">
    <property type="component" value="Unassembled WGS sequence"/>
</dbReference>
<dbReference type="RefSeq" id="WP_095721183.1">
    <property type="nucleotide sequence ID" value="NZ_NTFS01000060.1"/>
</dbReference>
<proteinExistence type="predicted"/>
<dbReference type="EMBL" id="NTFS01000060">
    <property type="protein sequence ID" value="PAX58336.1"/>
    <property type="molecule type" value="Genomic_DNA"/>
</dbReference>
<protein>
    <submittedName>
        <fullName evidence="1">Uncharacterized protein</fullName>
    </submittedName>
</protein>
<comment type="caution">
    <text evidence="1">The sequence shown here is derived from an EMBL/GenBank/DDBJ whole genome shotgun (WGS) entry which is preliminary data.</text>
</comment>
<dbReference type="AlphaFoldDB" id="A0A2A2TLC1"/>
<evidence type="ECO:0000313" key="2">
    <source>
        <dbReference type="Proteomes" id="UP000218238"/>
    </source>
</evidence>
<reference evidence="1 2" key="1">
    <citation type="submission" date="2017-08" db="EMBL/GenBank/DDBJ databases">
        <title>Draft genome sequence of filamentous cyanobacterium Calothrix elsteri CCALA 953.</title>
        <authorList>
            <person name="Gagunashvili A.N."/>
            <person name="Elster J."/>
            <person name="Andresson O.S."/>
        </authorList>
    </citation>
    <scope>NUCLEOTIDE SEQUENCE [LARGE SCALE GENOMIC DNA]</scope>
    <source>
        <strain evidence="1 2">CCALA 953</strain>
    </source>
</reference>
<sequence>MVDLTLYWQQIQQNHAGVHVALQWVAAVIYEQTEQTVAISEVDKVKLSEALELGFLTSEDGKVGFSKSEVRQDYLVRHAVDLALAVWNEIEDFVNVFYDIYRHNIRINFGSKVGLFVLLVLKQEYNKDIVSHVTKVFKQENTKTERCRVRGTLYELFCEALPELDLKLETLVDALELISQTSAEYKIYSVVENLAARSQENADFLYSQFVARFESPIVGQAYHALLKFANFNFKIAHSRALILTQSEVPVLCRMGIAALGEFKYGNDKQSVLLQNTLDRFNYLKTTFNPDIELVLLRAYGNLAPISNEAATILIEFASSKDPAVQKQVASILFLKHNELYNHYWQKEALLNLVQVILFPSELLQTLDFCIEFYAKNDLAFAFQVIESIALCWDYSRTSRDATLPKMLNSTFMELFNNHIDALNAAITHWFASSYSSLHIAGSNVIDYFYSITLGESREEVQEVSSKKTSRNRVFLLNKKVLDTLDEQTLVWVLYRLAGYITTDAHSLAAMLLSAIKREPPSPDIARLIVNLLSEYVLYNYPREAGDYLKSRMEDSDVTAEEQNVIREALSCSDAYFEAREKLPRLKELEPPSQRTYLLRLAKWKQQNAMMEEAERYSVFANICSKVSLKYGRSYFYERDGNFTEPSKLASFSFECELPQGEFIDPIGQDYLRRQWRNAGLHKTKNVTDETAGEVNV</sequence>
<dbReference type="OrthoDB" id="1340569at2"/>
<keyword evidence="2" id="KW-1185">Reference proteome</keyword>
<name>A0A2A2TLC1_9CYAN</name>
<organism evidence="1 2">
    <name type="scientific">Brunnivagina elsteri CCALA 953</name>
    <dbReference type="NCBI Taxonomy" id="987040"/>
    <lineage>
        <taxon>Bacteria</taxon>
        <taxon>Bacillati</taxon>
        <taxon>Cyanobacteriota</taxon>
        <taxon>Cyanophyceae</taxon>
        <taxon>Nostocales</taxon>
        <taxon>Calotrichaceae</taxon>
        <taxon>Brunnivagina</taxon>
    </lineage>
</organism>
<gene>
    <name evidence="1" type="ORF">CK510_07895</name>
</gene>